<gene>
    <name evidence="3" type="ORF">EH165_10170</name>
</gene>
<dbReference type="Pfam" id="PF00300">
    <property type="entry name" value="His_Phos_1"/>
    <property type="match status" value="1"/>
</dbReference>
<protein>
    <submittedName>
        <fullName evidence="3">Histidine phosphatase family protein</fullName>
    </submittedName>
</protein>
<dbReference type="InterPro" id="IPR013078">
    <property type="entry name" value="His_Pase_superF_clade-1"/>
</dbReference>
<dbReference type="OrthoDB" id="9781415at2"/>
<dbReference type="InterPro" id="IPR001345">
    <property type="entry name" value="PG/BPGM_mutase_AS"/>
</dbReference>
<dbReference type="PANTHER" id="PTHR48100">
    <property type="entry name" value="BROAD-SPECIFICITY PHOSPHATASE YOR283W-RELATED"/>
    <property type="match status" value="1"/>
</dbReference>
<reference evidence="3 4" key="2">
    <citation type="submission" date="2018-12" db="EMBL/GenBank/DDBJ databases">
        <title>Nakamurella antarcticus sp. nov., isolated from Antarctica South Shetland Islands soil.</title>
        <authorList>
            <person name="Peng F."/>
        </authorList>
    </citation>
    <scope>NUCLEOTIDE SEQUENCE [LARGE SCALE GENOMIC DNA]</scope>
    <source>
        <strain evidence="3 4">S14-144</strain>
    </source>
</reference>
<name>A0A3G8ZM75_9ACTN</name>
<evidence type="ECO:0000256" key="1">
    <source>
        <dbReference type="PIRSR" id="PIRSR613078-1"/>
    </source>
</evidence>
<dbReference type="RefSeq" id="WP_124799358.1">
    <property type="nucleotide sequence ID" value="NZ_CP034170.1"/>
</dbReference>
<dbReference type="SUPFAM" id="SSF53254">
    <property type="entry name" value="Phosphoglycerate mutase-like"/>
    <property type="match status" value="1"/>
</dbReference>
<feature type="active site" description="Proton donor/acceptor" evidence="1">
    <location>
        <position position="84"/>
    </location>
</feature>
<organism evidence="3 4">
    <name type="scientific">Nakamurella antarctica</name>
    <dbReference type="NCBI Taxonomy" id="1902245"/>
    <lineage>
        <taxon>Bacteria</taxon>
        <taxon>Bacillati</taxon>
        <taxon>Actinomycetota</taxon>
        <taxon>Actinomycetes</taxon>
        <taxon>Nakamurellales</taxon>
        <taxon>Nakamurellaceae</taxon>
        <taxon>Nakamurella</taxon>
    </lineage>
</organism>
<dbReference type="InterPro" id="IPR050275">
    <property type="entry name" value="PGM_Phosphatase"/>
</dbReference>
<dbReference type="EMBL" id="CP034170">
    <property type="protein sequence ID" value="AZI58449.1"/>
    <property type="molecule type" value="Genomic_DNA"/>
</dbReference>
<dbReference type="KEGG" id="nak:EH165_10170"/>
<dbReference type="PROSITE" id="PS00175">
    <property type="entry name" value="PG_MUTASE"/>
    <property type="match status" value="1"/>
</dbReference>
<dbReference type="SMART" id="SM00855">
    <property type="entry name" value="PGAM"/>
    <property type="match status" value="1"/>
</dbReference>
<accession>A0A3G8ZM75</accession>
<evidence type="ECO:0000313" key="3">
    <source>
        <dbReference type="EMBL" id="AZI58449.1"/>
    </source>
</evidence>
<dbReference type="GO" id="GO:0005737">
    <property type="term" value="C:cytoplasm"/>
    <property type="evidence" value="ECO:0007669"/>
    <property type="project" value="TreeGrafter"/>
</dbReference>
<feature type="active site" description="Tele-phosphohistidine intermediate" evidence="1">
    <location>
        <position position="11"/>
    </location>
</feature>
<evidence type="ECO:0000313" key="4">
    <source>
        <dbReference type="Proteomes" id="UP000268084"/>
    </source>
</evidence>
<dbReference type="InterPro" id="IPR029033">
    <property type="entry name" value="His_PPase_superfam"/>
</dbReference>
<sequence length="220" mass="23611">MTLERLVLMRHGQTDWNVAFRMQGHSNIALNAVGRSQAVAAAPSVAALAPGVIVSSDLDRAHDTALEVAALLGQKVLIDKRLRETHMGQWEGLTRDDVVTGWPGEWAQWRTTSAHKSPPDGESRWQVAQRANQVVTELDAGNTDSALLVVHGGLIVGLTGLLLDLPDAVWGHLIGVNNCHWVVLHRLDGADITSGWRLHSYNAGLASVVIPGGEDEVPGA</sequence>
<dbReference type="PANTHER" id="PTHR48100:SF62">
    <property type="entry name" value="GLUCOSYL-3-PHOSPHOGLYCERATE PHOSPHATASE"/>
    <property type="match status" value="1"/>
</dbReference>
<dbReference type="CDD" id="cd07067">
    <property type="entry name" value="HP_PGM_like"/>
    <property type="match status" value="1"/>
</dbReference>
<evidence type="ECO:0000256" key="2">
    <source>
        <dbReference type="PIRSR" id="PIRSR613078-2"/>
    </source>
</evidence>
<reference evidence="3 4" key="1">
    <citation type="submission" date="2018-11" db="EMBL/GenBank/DDBJ databases">
        <authorList>
            <person name="Da X."/>
        </authorList>
    </citation>
    <scope>NUCLEOTIDE SEQUENCE [LARGE SCALE GENOMIC DNA]</scope>
    <source>
        <strain evidence="3 4">S14-144</strain>
    </source>
</reference>
<dbReference type="Proteomes" id="UP000268084">
    <property type="component" value="Chromosome"/>
</dbReference>
<proteinExistence type="predicted"/>
<keyword evidence="4" id="KW-1185">Reference proteome</keyword>
<dbReference type="AlphaFoldDB" id="A0A3G8ZM75"/>
<dbReference type="Gene3D" id="3.40.50.1240">
    <property type="entry name" value="Phosphoglycerate mutase-like"/>
    <property type="match status" value="1"/>
</dbReference>
<feature type="binding site" evidence="2">
    <location>
        <begin position="10"/>
        <end position="17"/>
    </location>
    <ligand>
        <name>substrate</name>
    </ligand>
</feature>
<dbReference type="GO" id="GO:0016791">
    <property type="term" value="F:phosphatase activity"/>
    <property type="evidence" value="ECO:0007669"/>
    <property type="project" value="TreeGrafter"/>
</dbReference>
<feature type="binding site" evidence="2">
    <location>
        <position position="60"/>
    </location>
    <ligand>
        <name>substrate</name>
    </ligand>
</feature>